<dbReference type="Proteomes" id="UP001157502">
    <property type="component" value="Chromosome 5"/>
</dbReference>
<proteinExistence type="predicted"/>
<gene>
    <name evidence="1" type="ORF">DPEC_G00060690</name>
</gene>
<name>A0ACC2H725_DALPE</name>
<evidence type="ECO:0000313" key="2">
    <source>
        <dbReference type="Proteomes" id="UP001157502"/>
    </source>
</evidence>
<accession>A0ACC2H725</accession>
<comment type="caution">
    <text evidence="1">The sequence shown here is derived from an EMBL/GenBank/DDBJ whole genome shotgun (WGS) entry which is preliminary data.</text>
</comment>
<keyword evidence="2" id="KW-1185">Reference proteome</keyword>
<protein>
    <submittedName>
        <fullName evidence="1">Uncharacterized protein</fullName>
    </submittedName>
</protein>
<sequence>MVTTDLMELDGVTPSQTRVRSFLGMVNYYQHFVPNYSTMAKPLFDLLAGQKQKHKGRPRGKRPALLRRLTPADWTPDHQKAFEELKTALLTSVVLAHPDFTRPFILSTDASLDGLGAVLSQVQDGDKVARPVAFASKSLSRAQKRYPAHRLEFLALKWSVCDKFSHWLKGHSFTVWTDNNPLTHIMTKPRLDACEQRWVAKLASYAFDIKYIPGPRNTVADALSRRPFVKPAAGRQLLQDPYSELLAKAVPVSADIVQDAFRQSATQDCLGCDDGMHYVSEGVKDRSFSKEEVSAILETHNLWESGARVRAVDVLQQLPQLVLTDGEPQLAFTERDLREGQLSDPVLSRVLHYVGRGRRPSRREKSREPAMVVRYMKHWEKLTTCDGILYRVSRDQVSKKKRHQLVVPDSFKPEVLKGIHDCAGHQGQFRSLSLARQRFFWPHIDRDVKEYVRHCQRIHSDQGASFESHLIRELLKVAGVRKSRTTPYHPMGNGSVERFNRTLGNMIRALPPEAKHDWPRHLQTLTFMYNCTVHETTGFPPFYLMYGRVPRLPVDILFKNILRDPEISSYDRYVVSLTKDLQEAMAIAQEHANKEQNRQAELYNRRGKGKLIAVGDRVLVSNKRERGKRKTADRWESAVYTVVGINPSTHTYRISHPETGQERLVHRNLLMLVNFLPVDADSVSDGTFVSSDEEESSNIAVADVSLPVAGREVAGRRTREWIDNLTAVSADVHAECDSQKTS</sequence>
<reference evidence="1" key="1">
    <citation type="submission" date="2021-05" db="EMBL/GenBank/DDBJ databases">
        <authorList>
            <person name="Pan Q."/>
            <person name="Jouanno E."/>
            <person name="Zahm M."/>
            <person name="Klopp C."/>
            <person name="Cabau C."/>
            <person name="Louis A."/>
            <person name="Berthelot C."/>
            <person name="Parey E."/>
            <person name="Roest Crollius H."/>
            <person name="Montfort J."/>
            <person name="Robinson-Rechavi M."/>
            <person name="Bouchez O."/>
            <person name="Lampietro C."/>
            <person name="Lopez Roques C."/>
            <person name="Donnadieu C."/>
            <person name="Postlethwait J."/>
            <person name="Bobe J."/>
            <person name="Dillon D."/>
            <person name="Chandos A."/>
            <person name="von Hippel F."/>
            <person name="Guiguen Y."/>
        </authorList>
    </citation>
    <scope>NUCLEOTIDE SEQUENCE</scope>
    <source>
        <strain evidence="1">YG-Jan2019</strain>
    </source>
</reference>
<dbReference type="EMBL" id="CM055732">
    <property type="protein sequence ID" value="KAJ8011673.1"/>
    <property type="molecule type" value="Genomic_DNA"/>
</dbReference>
<evidence type="ECO:0000313" key="1">
    <source>
        <dbReference type="EMBL" id="KAJ8011673.1"/>
    </source>
</evidence>
<organism evidence="1 2">
    <name type="scientific">Dallia pectoralis</name>
    <name type="common">Alaska blackfish</name>
    <dbReference type="NCBI Taxonomy" id="75939"/>
    <lineage>
        <taxon>Eukaryota</taxon>
        <taxon>Metazoa</taxon>
        <taxon>Chordata</taxon>
        <taxon>Craniata</taxon>
        <taxon>Vertebrata</taxon>
        <taxon>Euteleostomi</taxon>
        <taxon>Actinopterygii</taxon>
        <taxon>Neopterygii</taxon>
        <taxon>Teleostei</taxon>
        <taxon>Protacanthopterygii</taxon>
        <taxon>Esociformes</taxon>
        <taxon>Umbridae</taxon>
        <taxon>Dallia</taxon>
    </lineage>
</organism>